<dbReference type="Proteomes" id="UP000323300">
    <property type="component" value="Unassembled WGS sequence"/>
</dbReference>
<dbReference type="Gene3D" id="3.40.109.10">
    <property type="entry name" value="NADH Oxidase"/>
    <property type="match status" value="1"/>
</dbReference>
<dbReference type="GO" id="GO:0016491">
    <property type="term" value="F:oxidoreductase activity"/>
    <property type="evidence" value="ECO:0007669"/>
    <property type="project" value="InterPro"/>
</dbReference>
<reference evidence="1 2" key="1">
    <citation type="submission" date="2016-10" db="EMBL/GenBank/DDBJ databases">
        <authorList>
            <person name="Varghese N."/>
            <person name="Submissions S."/>
        </authorList>
    </citation>
    <scope>NUCLEOTIDE SEQUENCE [LARGE SCALE GENOMIC DNA]</scope>
    <source>
        <strain evidence="1 2">DSM 21822</strain>
    </source>
</reference>
<sequence length="100" mass="10661">MMRAERANVTRLTSLAALTASIAHEAVRSATLGASMLMMAASAMGFSTGPMVDSNAHSLVAEFGLASDELPVMLVALGRCLPRNWPQKPRRPIEPVLELV</sequence>
<evidence type="ECO:0000313" key="2">
    <source>
        <dbReference type="Proteomes" id="UP000323300"/>
    </source>
</evidence>
<dbReference type="SUPFAM" id="SSF55469">
    <property type="entry name" value="FMN-dependent nitroreductase-like"/>
    <property type="match status" value="1"/>
</dbReference>
<dbReference type="AlphaFoldDB" id="A0A1I4C6G3"/>
<name>A0A1I4C6G3_9HYPH</name>
<protein>
    <submittedName>
        <fullName evidence="1">Nitroreductase family protein</fullName>
    </submittedName>
</protein>
<gene>
    <name evidence="1" type="ORF">SAMN04488498_1125</name>
</gene>
<proteinExistence type="predicted"/>
<organism evidence="1 2">
    <name type="scientific">Neomesorhizobium albiziae</name>
    <dbReference type="NCBI Taxonomy" id="335020"/>
    <lineage>
        <taxon>Bacteria</taxon>
        <taxon>Pseudomonadati</taxon>
        <taxon>Pseudomonadota</taxon>
        <taxon>Alphaproteobacteria</taxon>
        <taxon>Hyphomicrobiales</taxon>
        <taxon>Phyllobacteriaceae</taxon>
        <taxon>Neomesorhizobium</taxon>
    </lineage>
</organism>
<dbReference type="EMBL" id="FOSL01000012">
    <property type="protein sequence ID" value="SFK75977.1"/>
    <property type="molecule type" value="Genomic_DNA"/>
</dbReference>
<dbReference type="InterPro" id="IPR000415">
    <property type="entry name" value="Nitroreductase-like"/>
</dbReference>
<accession>A0A1I4C6G3</accession>
<evidence type="ECO:0000313" key="1">
    <source>
        <dbReference type="EMBL" id="SFK75977.1"/>
    </source>
</evidence>
<keyword evidence="2" id="KW-1185">Reference proteome</keyword>